<evidence type="ECO:0000313" key="1">
    <source>
        <dbReference type="EMBL" id="KAL2508014.1"/>
    </source>
</evidence>
<reference evidence="2" key="1">
    <citation type="submission" date="2024-07" db="EMBL/GenBank/DDBJ databases">
        <title>Two chromosome-level genome assemblies of Korean endemic species Abeliophyllum distichum and Forsythia ovata (Oleaceae).</title>
        <authorList>
            <person name="Jang H."/>
        </authorList>
    </citation>
    <scope>NUCLEOTIDE SEQUENCE [LARGE SCALE GENOMIC DNA]</scope>
</reference>
<sequence length="112" mass="12461">MHMDVEEAVVEGGEGGAEVGTEVDMKIIEQLLTTYMRLLTYLPSLMTVAPLPTDNTYQACVFNDKRRCAANPSRFLRLTRNVKAKLYSTLPFGTLPVATSSSMHWRQFGTSS</sequence>
<name>A0ABD1T5M8_9LAMI</name>
<dbReference type="Proteomes" id="UP001604277">
    <property type="component" value="Unassembled WGS sequence"/>
</dbReference>
<keyword evidence="2" id="KW-1185">Reference proteome</keyword>
<dbReference type="EMBL" id="JBFOLJ010000009">
    <property type="protein sequence ID" value="KAL2508014.1"/>
    <property type="molecule type" value="Genomic_DNA"/>
</dbReference>
<proteinExistence type="predicted"/>
<gene>
    <name evidence="1" type="ORF">Fot_31661</name>
</gene>
<comment type="caution">
    <text evidence="1">The sequence shown here is derived from an EMBL/GenBank/DDBJ whole genome shotgun (WGS) entry which is preliminary data.</text>
</comment>
<dbReference type="AlphaFoldDB" id="A0ABD1T5M8"/>
<evidence type="ECO:0000313" key="2">
    <source>
        <dbReference type="Proteomes" id="UP001604277"/>
    </source>
</evidence>
<protein>
    <submittedName>
        <fullName evidence="1">Uncharacterized protein</fullName>
    </submittedName>
</protein>
<accession>A0ABD1T5M8</accession>
<organism evidence="1 2">
    <name type="scientific">Forsythia ovata</name>
    <dbReference type="NCBI Taxonomy" id="205694"/>
    <lineage>
        <taxon>Eukaryota</taxon>
        <taxon>Viridiplantae</taxon>
        <taxon>Streptophyta</taxon>
        <taxon>Embryophyta</taxon>
        <taxon>Tracheophyta</taxon>
        <taxon>Spermatophyta</taxon>
        <taxon>Magnoliopsida</taxon>
        <taxon>eudicotyledons</taxon>
        <taxon>Gunneridae</taxon>
        <taxon>Pentapetalae</taxon>
        <taxon>asterids</taxon>
        <taxon>lamiids</taxon>
        <taxon>Lamiales</taxon>
        <taxon>Oleaceae</taxon>
        <taxon>Forsythieae</taxon>
        <taxon>Forsythia</taxon>
    </lineage>
</organism>